<accession>A0AA40X7R1</accession>
<evidence type="ECO:0000313" key="2">
    <source>
        <dbReference type="EMBL" id="MBF7126583.1"/>
    </source>
</evidence>
<reference evidence="2" key="1">
    <citation type="submission" date="2020-11" db="EMBL/GenBank/DDBJ databases">
        <title>Antibiotic susceptibility profiles of Pediococcus pentosaceus from various origins and their implications for the safety assessment of strains with food-technology applications.</title>
        <authorList>
            <person name="Shani N."/>
            <person name="Oberhaensli S."/>
            <person name="Arias E."/>
        </authorList>
    </citation>
    <scope>NUCLEOTIDE SEQUENCE</scope>
    <source>
        <strain evidence="2">FAM 19164</strain>
    </source>
</reference>
<dbReference type="Proteomes" id="UP000743107">
    <property type="component" value="Unassembled WGS sequence"/>
</dbReference>
<name>A0AA40X7R1_PEDPE</name>
<dbReference type="EMBL" id="JADOFV010000001">
    <property type="protein sequence ID" value="MBF7126583.1"/>
    <property type="molecule type" value="Genomic_DNA"/>
</dbReference>
<feature type="compositionally biased region" description="Basic and acidic residues" evidence="1">
    <location>
        <begin position="142"/>
        <end position="177"/>
    </location>
</feature>
<proteinExistence type="predicted"/>
<protein>
    <submittedName>
        <fullName evidence="2">Collagen-like protein</fullName>
    </submittedName>
</protein>
<dbReference type="Pfam" id="PF01391">
    <property type="entry name" value="Collagen"/>
    <property type="match status" value="1"/>
</dbReference>
<evidence type="ECO:0000256" key="1">
    <source>
        <dbReference type="SAM" id="MobiDB-lite"/>
    </source>
</evidence>
<evidence type="ECO:0000313" key="3">
    <source>
        <dbReference type="Proteomes" id="UP000743107"/>
    </source>
</evidence>
<gene>
    <name evidence="2" type="ORF">ITQ97_01860</name>
</gene>
<keyword evidence="2" id="KW-0176">Collagen</keyword>
<comment type="caution">
    <text evidence="2">The sequence shown here is derived from an EMBL/GenBank/DDBJ whole genome shotgun (WGS) entry which is preliminary data.</text>
</comment>
<sequence>MRFVKVLNRTLTKENDTAATYRVNLYDDLDITDLSGKTVDISIANADGFIGLIVPEVDNPNITIDLGNTVMNGLPAGSYFLEINVKDKNGNVAKYPTAGYITLDVSPDLVKTIDSLVPQVTLNSILQAVNDKVAKIQANALKGDKGDPGKDGRNGRDGIDGKDGKDGRNGIDGKNGKDGTNGLTPFLAWSNSMDGSTNFSTTNYNLTYVGIAYSTGSTPPSDPHAYNWTLNAEPTVLSNNVVGAFDYLLIQSADGTVWREIIDNNGNVTFNKQ</sequence>
<dbReference type="AlphaFoldDB" id="A0AA40X7R1"/>
<organism evidence="2 3">
    <name type="scientific">Pediococcus pentosaceus</name>
    <dbReference type="NCBI Taxonomy" id="1255"/>
    <lineage>
        <taxon>Bacteria</taxon>
        <taxon>Bacillati</taxon>
        <taxon>Bacillota</taxon>
        <taxon>Bacilli</taxon>
        <taxon>Lactobacillales</taxon>
        <taxon>Lactobacillaceae</taxon>
        <taxon>Pediococcus</taxon>
    </lineage>
</organism>
<feature type="region of interest" description="Disordered" evidence="1">
    <location>
        <begin position="140"/>
        <end position="178"/>
    </location>
</feature>
<dbReference type="InterPro" id="IPR008160">
    <property type="entry name" value="Collagen"/>
</dbReference>
<dbReference type="RefSeq" id="WP_195751783.1">
    <property type="nucleotide sequence ID" value="NZ_JADOFV010000001.1"/>
</dbReference>